<feature type="region of interest" description="Disordered" evidence="8">
    <location>
        <begin position="1"/>
        <end position="44"/>
    </location>
</feature>
<keyword evidence="3" id="KW-0805">Transcription regulation</keyword>
<dbReference type="PROSITE" id="PS50217">
    <property type="entry name" value="BZIP"/>
    <property type="match status" value="1"/>
</dbReference>
<dbReference type="PANTHER" id="PTHR45967:SF2">
    <property type="entry name" value="BZIP TRANSCRIPTION FACTOR 68"/>
    <property type="match status" value="1"/>
</dbReference>
<feature type="compositionally biased region" description="Polar residues" evidence="8">
    <location>
        <begin position="140"/>
        <end position="161"/>
    </location>
</feature>
<dbReference type="GO" id="GO:0000976">
    <property type="term" value="F:transcription cis-regulatory region binding"/>
    <property type="evidence" value="ECO:0007669"/>
    <property type="project" value="UniProtKB-ARBA"/>
</dbReference>
<keyword evidence="11" id="KW-1185">Reference proteome</keyword>
<dbReference type="InterPro" id="IPR012900">
    <property type="entry name" value="MFMR"/>
</dbReference>
<dbReference type="EMBL" id="JACTNZ010000011">
    <property type="protein sequence ID" value="KAG5524325.1"/>
    <property type="molecule type" value="Genomic_DNA"/>
</dbReference>
<evidence type="ECO:0000256" key="4">
    <source>
        <dbReference type="ARBA" id="ARBA00023125"/>
    </source>
</evidence>
<gene>
    <name evidence="10" type="ORF">RHGRI_031110</name>
</gene>
<dbReference type="InterPro" id="IPR045314">
    <property type="entry name" value="bZIP_plant_GBF1"/>
</dbReference>
<name>A0AAV6ICH5_9ERIC</name>
<dbReference type="CDD" id="cd14702">
    <property type="entry name" value="bZIP_plant_GBF1"/>
    <property type="match status" value="1"/>
</dbReference>
<dbReference type="InterPro" id="IPR044827">
    <property type="entry name" value="GBF-like"/>
</dbReference>
<keyword evidence="7" id="KW-0175">Coiled coil</keyword>
<evidence type="ECO:0000256" key="2">
    <source>
        <dbReference type="ARBA" id="ARBA00007163"/>
    </source>
</evidence>
<dbReference type="InterPro" id="IPR046347">
    <property type="entry name" value="bZIP_sf"/>
</dbReference>
<feature type="compositionally biased region" description="Basic and acidic residues" evidence="8">
    <location>
        <begin position="312"/>
        <end position="325"/>
    </location>
</feature>
<dbReference type="SMART" id="SM00338">
    <property type="entry name" value="BRLZ"/>
    <property type="match status" value="1"/>
</dbReference>
<keyword evidence="4" id="KW-0238">DNA-binding</keyword>
<dbReference type="AlphaFoldDB" id="A0AAV6ICH5"/>
<keyword evidence="6" id="KW-0539">Nucleus</keyword>
<dbReference type="Proteomes" id="UP000823749">
    <property type="component" value="Chromosome 11"/>
</dbReference>
<evidence type="ECO:0000313" key="10">
    <source>
        <dbReference type="EMBL" id="KAG5524325.1"/>
    </source>
</evidence>
<evidence type="ECO:0000256" key="6">
    <source>
        <dbReference type="ARBA" id="ARBA00023242"/>
    </source>
</evidence>
<comment type="subcellular location">
    <subcellularLocation>
        <location evidence="1">Nucleus</location>
    </subcellularLocation>
</comment>
<dbReference type="InterPro" id="IPR004827">
    <property type="entry name" value="bZIP"/>
</dbReference>
<feature type="region of interest" description="Disordered" evidence="8">
    <location>
        <begin position="285"/>
        <end position="325"/>
    </location>
</feature>
<dbReference type="Gene3D" id="1.20.5.170">
    <property type="match status" value="1"/>
</dbReference>
<feature type="domain" description="BZIP" evidence="9">
    <location>
        <begin position="303"/>
        <end position="366"/>
    </location>
</feature>
<feature type="compositionally biased region" description="Polar residues" evidence="8">
    <location>
        <begin position="21"/>
        <end position="31"/>
    </location>
</feature>
<feature type="coiled-coil region" evidence="7">
    <location>
        <begin position="328"/>
        <end position="362"/>
    </location>
</feature>
<feature type="region of interest" description="Disordered" evidence="8">
    <location>
        <begin position="106"/>
        <end position="189"/>
    </location>
</feature>
<dbReference type="SUPFAM" id="SSF57959">
    <property type="entry name" value="Leucine zipper domain"/>
    <property type="match status" value="1"/>
</dbReference>
<reference evidence="10" key="1">
    <citation type="submission" date="2020-08" db="EMBL/GenBank/DDBJ databases">
        <title>Plant Genome Project.</title>
        <authorList>
            <person name="Zhang R.-G."/>
        </authorList>
    </citation>
    <scope>NUCLEOTIDE SEQUENCE</scope>
    <source>
        <strain evidence="10">WSP0</strain>
        <tissue evidence="10">Leaf</tissue>
    </source>
</reference>
<keyword evidence="5" id="KW-0804">Transcription</keyword>
<dbReference type="Pfam" id="PF00170">
    <property type="entry name" value="bZIP_1"/>
    <property type="match status" value="1"/>
</dbReference>
<evidence type="ECO:0000256" key="5">
    <source>
        <dbReference type="ARBA" id="ARBA00023163"/>
    </source>
</evidence>
<dbReference type="GO" id="GO:0003700">
    <property type="term" value="F:DNA-binding transcription factor activity"/>
    <property type="evidence" value="ECO:0007669"/>
    <property type="project" value="InterPro"/>
</dbReference>
<organism evidence="10 11">
    <name type="scientific">Rhododendron griersonianum</name>
    <dbReference type="NCBI Taxonomy" id="479676"/>
    <lineage>
        <taxon>Eukaryota</taxon>
        <taxon>Viridiplantae</taxon>
        <taxon>Streptophyta</taxon>
        <taxon>Embryophyta</taxon>
        <taxon>Tracheophyta</taxon>
        <taxon>Spermatophyta</taxon>
        <taxon>Magnoliopsida</taxon>
        <taxon>eudicotyledons</taxon>
        <taxon>Gunneridae</taxon>
        <taxon>Pentapetalae</taxon>
        <taxon>asterids</taxon>
        <taxon>Ericales</taxon>
        <taxon>Ericaceae</taxon>
        <taxon>Ericoideae</taxon>
        <taxon>Rhodoreae</taxon>
        <taxon>Rhododendron</taxon>
    </lineage>
</organism>
<evidence type="ECO:0000259" key="9">
    <source>
        <dbReference type="PROSITE" id="PS50217"/>
    </source>
</evidence>
<evidence type="ECO:0000256" key="3">
    <source>
        <dbReference type="ARBA" id="ARBA00023015"/>
    </source>
</evidence>
<sequence length="465" mass="50130">MGSSETKKPKEPKTPTPQEQSSSTPTGTMNPDWSGFQAYSPMPPPGFLASSPQAHPYMWGVQHIMPPYGTAPHPYVAVYPHGGIYAHPSIPPGSYPFSPFPVPSPNGVAEASGNTPSSMDTDGKLSEGREKLPIKRSKKSLSSSNMITGKNNGPGKTSGTLANGVCSRSAESASEHSSEGSDADSQNVGLTNEVGIRARFFGRFDSEASQNSGAFYGSQNGGPNTPPTMVNHTMAIMPPCVPGPTTNLNIGMDYWGAANSATPHSLNGNATHGPVAGGMITAGSRESIQSQPWPQVCLPDERELKRQRRKQSNRESARRSRLRKQTECDELALRTEALNEENATLRTELSRIRSEYEQLFSENASLKVRKDLGRLLRKKILGLVRISIQLAYGYATRALAECYNVLLSGLCIGTWKVEAMRRLNSSGICHLNGLPPIAEGLLEKANELLGEMVGEDHTPNALVIF</sequence>
<comment type="similarity">
    <text evidence="2">Belongs to the bZIP family.</text>
</comment>
<dbReference type="PROSITE" id="PS00036">
    <property type="entry name" value="BZIP_BASIC"/>
    <property type="match status" value="1"/>
</dbReference>
<accession>A0AAV6ICH5</accession>
<evidence type="ECO:0000256" key="8">
    <source>
        <dbReference type="SAM" id="MobiDB-lite"/>
    </source>
</evidence>
<evidence type="ECO:0000256" key="7">
    <source>
        <dbReference type="SAM" id="Coils"/>
    </source>
</evidence>
<dbReference type="PANTHER" id="PTHR45967">
    <property type="entry name" value="G-BOX-BINDING FACTOR 3-RELATED"/>
    <property type="match status" value="1"/>
</dbReference>
<comment type="caution">
    <text evidence="10">The sequence shown here is derived from an EMBL/GenBank/DDBJ whole genome shotgun (WGS) entry which is preliminary data.</text>
</comment>
<protein>
    <recommendedName>
        <fullName evidence="9">BZIP domain-containing protein</fullName>
    </recommendedName>
</protein>
<dbReference type="GO" id="GO:0005634">
    <property type="term" value="C:nucleus"/>
    <property type="evidence" value="ECO:0007669"/>
    <property type="project" value="UniProtKB-SubCell"/>
</dbReference>
<feature type="compositionally biased region" description="Basic and acidic residues" evidence="8">
    <location>
        <begin position="121"/>
        <end position="133"/>
    </location>
</feature>
<evidence type="ECO:0000313" key="11">
    <source>
        <dbReference type="Proteomes" id="UP000823749"/>
    </source>
</evidence>
<feature type="compositionally biased region" description="Basic and acidic residues" evidence="8">
    <location>
        <begin position="1"/>
        <end position="13"/>
    </location>
</feature>
<dbReference type="Pfam" id="PF07777">
    <property type="entry name" value="MFMR"/>
    <property type="match status" value="1"/>
</dbReference>
<proteinExistence type="inferred from homology"/>
<dbReference type="Pfam" id="PF16596">
    <property type="entry name" value="MFMR_assoc"/>
    <property type="match status" value="1"/>
</dbReference>
<evidence type="ECO:0000256" key="1">
    <source>
        <dbReference type="ARBA" id="ARBA00004123"/>
    </source>
</evidence>